<feature type="transmembrane region" description="Helical" evidence="6">
    <location>
        <begin position="110"/>
        <end position="129"/>
    </location>
</feature>
<keyword evidence="4 6" id="KW-1133">Transmembrane helix</keyword>
<feature type="transmembrane region" description="Helical" evidence="6">
    <location>
        <begin position="337"/>
        <end position="355"/>
    </location>
</feature>
<proteinExistence type="predicted"/>
<feature type="transmembrane region" description="Helical" evidence="6">
    <location>
        <begin position="257"/>
        <end position="277"/>
    </location>
</feature>
<feature type="transmembrane region" description="Helical" evidence="6">
    <location>
        <begin position="70"/>
        <end position="90"/>
    </location>
</feature>
<dbReference type="Proteomes" id="UP000177052">
    <property type="component" value="Unassembled WGS sequence"/>
</dbReference>
<accession>A0A1F6WBL6</accession>
<dbReference type="GO" id="GO:0005886">
    <property type="term" value="C:plasma membrane"/>
    <property type="evidence" value="ECO:0007669"/>
    <property type="project" value="TreeGrafter"/>
</dbReference>
<evidence type="ECO:0000256" key="1">
    <source>
        <dbReference type="ARBA" id="ARBA00004141"/>
    </source>
</evidence>
<keyword evidence="3 6" id="KW-0812">Transmembrane</keyword>
<dbReference type="InterPro" id="IPR000715">
    <property type="entry name" value="Glycosyl_transferase_4"/>
</dbReference>
<comment type="caution">
    <text evidence="7">The sequence shown here is derived from an EMBL/GenBank/DDBJ whole genome shotgun (WGS) entry which is preliminary data.</text>
</comment>
<protein>
    <recommendedName>
        <fullName evidence="9">Phospho-N-acetylmuramoyl-pentapeptide-transferase</fullName>
    </recommendedName>
</protein>
<dbReference type="GO" id="GO:0071555">
    <property type="term" value="P:cell wall organization"/>
    <property type="evidence" value="ECO:0007669"/>
    <property type="project" value="TreeGrafter"/>
</dbReference>
<feature type="transmembrane region" description="Helical" evidence="6">
    <location>
        <begin position="180"/>
        <end position="202"/>
    </location>
</feature>
<dbReference type="GO" id="GO:0016780">
    <property type="term" value="F:phosphotransferase activity, for other substituted phosphate groups"/>
    <property type="evidence" value="ECO:0007669"/>
    <property type="project" value="InterPro"/>
</dbReference>
<feature type="transmembrane region" description="Helical" evidence="6">
    <location>
        <begin position="209"/>
        <end position="227"/>
    </location>
</feature>
<keyword evidence="5 6" id="KW-0472">Membrane</keyword>
<evidence type="ECO:0000256" key="4">
    <source>
        <dbReference type="ARBA" id="ARBA00022989"/>
    </source>
</evidence>
<keyword evidence="2" id="KW-0808">Transferase</keyword>
<feature type="transmembrane region" description="Helical" evidence="6">
    <location>
        <begin position="149"/>
        <end position="168"/>
    </location>
</feature>
<feature type="transmembrane region" description="Helical" evidence="6">
    <location>
        <begin position="12"/>
        <end position="33"/>
    </location>
</feature>
<evidence type="ECO:0000313" key="8">
    <source>
        <dbReference type="Proteomes" id="UP000177052"/>
    </source>
</evidence>
<dbReference type="PANTHER" id="PTHR22926">
    <property type="entry name" value="PHOSPHO-N-ACETYLMURAMOYL-PENTAPEPTIDE-TRANSFERASE"/>
    <property type="match status" value="1"/>
</dbReference>
<reference evidence="7 8" key="1">
    <citation type="journal article" date="2016" name="Nat. Commun.">
        <title>Thousands of microbial genomes shed light on interconnected biogeochemical processes in an aquifer system.</title>
        <authorList>
            <person name="Anantharaman K."/>
            <person name="Brown C.T."/>
            <person name="Hug L.A."/>
            <person name="Sharon I."/>
            <person name="Castelle C.J."/>
            <person name="Probst A.J."/>
            <person name="Thomas B.C."/>
            <person name="Singh A."/>
            <person name="Wilkins M.J."/>
            <person name="Karaoz U."/>
            <person name="Brodie E.L."/>
            <person name="Williams K.H."/>
            <person name="Hubbard S.S."/>
            <person name="Banfield J.F."/>
        </authorList>
    </citation>
    <scope>NUCLEOTIDE SEQUENCE [LARGE SCALE GENOMIC DNA]</scope>
</reference>
<comment type="subcellular location">
    <subcellularLocation>
        <location evidence="1">Membrane</location>
        <topology evidence="1">Multi-pass membrane protein</topology>
    </subcellularLocation>
</comment>
<sequence length="356" mass="39896">MGMYLDLVKIFIPTTFAFFLGIFLTPIATHFFYKYKMWKKYSRNGGEVSEEFRKIHKEHKEHQELSTPRVGGIIIWVSVLFTTGLFSLALTLFPSTSTEKMNFLSRNQTLIPFFTLFIGSLLGLCDDFIQIYGTGKFARDDKSWRKWKIFLVTFFSFLIGVWFFYKLGMTSFHVPFGGEIYLGILIIPFFIIVTLATFSGGVIDGLDGLSGGVLASIFAAYAAIAYANNQIDIAAFSAVTTGAILAFLWFNIPPARFYMGETGIMGLTITLATLAFLTDSVLILPIVALPLVITSGSVILQMLSKKLRGGKRLFKLAPIHHHFEAIGWPSYKVTMRFWILSVIFAIVGIILAIVSR</sequence>
<evidence type="ECO:0000313" key="7">
    <source>
        <dbReference type="EMBL" id="OGI79281.1"/>
    </source>
</evidence>
<feature type="transmembrane region" description="Helical" evidence="6">
    <location>
        <begin position="283"/>
        <end position="303"/>
    </location>
</feature>
<evidence type="ECO:0000256" key="6">
    <source>
        <dbReference type="SAM" id="Phobius"/>
    </source>
</evidence>
<dbReference type="EMBL" id="MFUJ01000017">
    <property type="protein sequence ID" value="OGI79281.1"/>
    <property type="molecule type" value="Genomic_DNA"/>
</dbReference>
<gene>
    <name evidence="7" type="ORF">A3F19_03015</name>
</gene>
<evidence type="ECO:0008006" key="9">
    <source>
        <dbReference type="Google" id="ProtNLM"/>
    </source>
</evidence>
<name>A0A1F6WBL6_9BACT</name>
<evidence type="ECO:0000256" key="3">
    <source>
        <dbReference type="ARBA" id="ARBA00022692"/>
    </source>
</evidence>
<evidence type="ECO:0000256" key="2">
    <source>
        <dbReference type="ARBA" id="ARBA00022679"/>
    </source>
</evidence>
<dbReference type="GO" id="GO:0044038">
    <property type="term" value="P:cell wall macromolecule biosynthetic process"/>
    <property type="evidence" value="ECO:0007669"/>
    <property type="project" value="TreeGrafter"/>
</dbReference>
<evidence type="ECO:0000256" key="5">
    <source>
        <dbReference type="ARBA" id="ARBA00023136"/>
    </source>
</evidence>
<dbReference type="Pfam" id="PF00953">
    <property type="entry name" value="Glycos_transf_4"/>
    <property type="match status" value="1"/>
</dbReference>
<feature type="transmembrane region" description="Helical" evidence="6">
    <location>
        <begin position="233"/>
        <end position="250"/>
    </location>
</feature>
<dbReference type="AlphaFoldDB" id="A0A1F6WBL6"/>
<organism evidence="7 8">
    <name type="scientific">Candidatus Nomurabacteria bacterium RIFCSPHIGHO2_12_FULL_37_29</name>
    <dbReference type="NCBI Taxonomy" id="1801759"/>
    <lineage>
        <taxon>Bacteria</taxon>
        <taxon>Candidatus Nomuraibacteriota</taxon>
    </lineage>
</organism>
<dbReference type="PANTHER" id="PTHR22926:SF5">
    <property type="entry name" value="PHOSPHO-N-ACETYLMURAMOYL-PENTAPEPTIDE-TRANSFERASE HOMOLOG"/>
    <property type="match status" value="1"/>
</dbReference>